<gene>
    <name evidence="4" type="ORF">O9H85_00845</name>
</gene>
<organism evidence="4 5">
    <name type="scientific">Paenibacillus gyeongsangnamensis</name>
    <dbReference type="NCBI Taxonomy" id="3388067"/>
    <lineage>
        <taxon>Bacteria</taxon>
        <taxon>Bacillati</taxon>
        <taxon>Bacillota</taxon>
        <taxon>Bacilli</taxon>
        <taxon>Bacillales</taxon>
        <taxon>Paenibacillaceae</taxon>
        <taxon>Paenibacillus</taxon>
    </lineage>
</organism>
<accession>A0ABT4Q2H2</accession>
<evidence type="ECO:0000313" key="4">
    <source>
        <dbReference type="EMBL" id="MCZ8511003.1"/>
    </source>
</evidence>
<reference evidence="4 5" key="1">
    <citation type="submission" date="2022-12" db="EMBL/GenBank/DDBJ databases">
        <title>Draft genome sequence of Paenibacillus sp. dW9.</title>
        <authorList>
            <person name="Choi E.-W."/>
            <person name="Kim D.-U."/>
        </authorList>
    </citation>
    <scope>NUCLEOTIDE SEQUENCE [LARGE SCALE GENOMIC DNA]</scope>
    <source>
        <strain evidence="5">dW9</strain>
    </source>
</reference>
<evidence type="ECO:0000256" key="2">
    <source>
        <dbReference type="RuleBase" id="RU003616"/>
    </source>
</evidence>
<comment type="caution">
    <text evidence="4">The sequence shown here is derived from an EMBL/GenBank/DDBJ whole genome shotgun (WGS) entry which is preliminary data.</text>
</comment>
<dbReference type="EMBL" id="JAQAGZ010000001">
    <property type="protein sequence ID" value="MCZ8511003.1"/>
    <property type="molecule type" value="Genomic_DNA"/>
</dbReference>
<feature type="domain" description="SHSP" evidence="3">
    <location>
        <begin position="34"/>
        <end position="147"/>
    </location>
</feature>
<dbReference type="RefSeq" id="WP_269879376.1">
    <property type="nucleotide sequence ID" value="NZ_JAQAGZ010000001.1"/>
</dbReference>
<dbReference type="Proteomes" id="UP001527882">
    <property type="component" value="Unassembled WGS sequence"/>
</dbReference>
<proteinExistence type="inferred from homology"/>
<dbReference type="Pfam" id="PF00011">
    <property type="entry name" value="HSP20"/>
    <property type="match status" value="1"/>
</dbReference>
<name>A0ABT4Q2H2_9BACL</name>
<sequence>MEDNKRNRPNKDRNAFHKQASEILGEEFWQEIAGLIPNTGPRIDMYHTGSAVIVLAELPGLESLDEIRISIEGHTLVLEGEIPCLYPVSDSRISLNERFFGGFRRALSMPGPVSTDGIHAKYSRGLLIIELPIKQDAQQQSIPVDILDM</sequence>
<evidence type="ECO:0000313" key="5">
    <source>
        <dbReference type="Proteomes" id="UP001527882"/>
    </source>
</evidence>
<comment type="similarity">
    <text evidence="1 2">Belongs to the small heat shock protein (HSP20) family.</text>
</comment>
<dbReference type="PROSITE" id="PS01031">
    <property type="entry name" value="SHSP"/>
    <property type="match status" value="1"/>
</dbReference>
<dbReference type="CDD" id="cd06464">
    <property type="entry name" value="ACD_sHsps-like"/>
    <property type="match status" value="1"/>
</dbReference>
<dbReference type="SUPFAM" id="SSF49764">
    <property type="entry name" value="HSP20-like chaperones"/>
    <property type="match status" value="1"/>
</dbReference>
<dbReference type="InterPro" id="IPR008978">
    <property type="entry name" value="HSP20-like_chaperone"/>
</dbReference>
<keyword evidence="5" id="KW-1185">Reference proteome</keyword>
<evidence type="ECO:0000259" key="3">
    <source>
        <dbReference type="PROSITE" id="PS01031"/>
    </source>
</evidence>
<dbReference type="Gene3D" id="2.60.40.790">
    <property type="match status" value="1"/>
</dbReference>
<protein>
    <submittedName>
        <fullName evidence="4">Hsp20/alpha crystallin family protein</fullName>
    </submittedName>
</protein>
<evidence type="ECO:0000256" key="1">
    <source>
        <dbReference type="PROSITE-ProRule" id="PRU00285"/>
    </source>
</evidence>
<dbReference type="InterPro" id="IPR002068">
    <property type="entry name" value="A-crystallin/Hsp20_dom"/>
</dbReference>